<dbReference type="Proteomes" id="UP000188912">
    <property type="component" value="Chromosome"/>
</dbReference>
<dbReference type="KEGG" id="thd:BHV28_16430"/>
<dbReference type="PANTHER" id="PTHR46732:SF8">
    <property type="entry name" value="ATP-DEPENDENT PROTEASE LA (LON) DOMAIN PROTEIN"/>
    <property type="match status" value="1"/>
</dbReference>
<reference evidence="2 3" key="1">
    <citation type="journal article" date="2010" name="Science">
        <title>Genomic comparison of the ants Camponotus floridanus and Harpegnathos saltator.</title>
        <authorList>
            <person name="Bonasio R."/>
            <person name="Zhang G."/>
            <person name="Ye C."/>
            <person name="Mutti N.S."/>
            <person name="Fang X."/>
            <person name="Qin N."/>
            <person name="Donahue G."/>
            <person name="Yang P."/>
            <person name="Li Q."/>
            <person name="Li C."/>
            <person name="Zhang P."/>
            <person name="Huang Z."/>
            <person name="Berger S.L."/>
            <person name="Reinberg D."/>
            <person name="Wang J."/>
            <person name="Liebig J."/>
        </authorList>
    </citation>
    <scope>NUCLEOTIDE SEQUENCE [LARGE SCALE GENOMIC DNA]</scope>
    <source>
        <strain evidence="2 3">Hsal</strain>
    </source>
</reference>
<keyword evidence="2" id="KW-0378">Hydrolase</keyword>
<keyword evidence="2" id="KW-0645">Protease</keyword>
<accession>A0A1U9JWW8</accession>
<reference evidence="2 3" key="2">
    <citation type="journal article" date="2016" name="Sci. Rep.">
        <title>The genome of Rhizobiales bacteria in predatory ants reveals urease gene functions but no genes for nitrogen fixation.</title>
        <authorList>
            <person name="Neuvonen M.M."/>
            <person name="Tamarit D."/>
            <person name="Naslund K."/>
            <person name="Liebig J."/>
            <person name="Feldhaar H."/>
            <person name="Moran N.A."/>
            <person name="Guy L."/>
            <person name="Andersson S.G."/>
        </authorList>
    </citation>
    <scope>NUCLEOTIDE SEQUENCE [LARGE SCALE GENOMIC DNA]</scope>
    <source>
        <strain evidence="2 3">Hsal</strain>
    </source>
</reference>
<gene>
    <name evidence="2" type="primary">lon</name>
    <name evidence="2" type="ORF">BHV28_16430</name>
</gene>
<dbReference type="SUPFAM" id="SSF88697">
    <property type="entry name" value="PUA domain-like"/>
    <property type="match status" value="1"/>
</dbReference>
<sequence>MQAGNVFYNGMTDVPHVMPILSFSTVMLLPGGYVPVTITEPNFIRMIDDAMRGNRLIGLVLAKAPSESGRVGANDNTGLWEVGCVGRITNYSEVGNGQVLISLQGVCRFRLEKEITGENPYRLFQIAPFLEDLVETARFNVIDRKAFVEVFHAYLEMHQMQADWDVIADVSDETLVNALSVIVPFKPVEKQALLEAPDLKTRSETMIAIAERAIMDQNRINPGSTLQ</sequence>
<dbReference type="Pfam" id="PF02190">
    <property type="entry name" value="LON_substr_bdg"/>
    <property type="match status" value="1"/>
</dbReference>
<dbReference type="GO" id="GO:0006508">
    <property type="term" value="P:proteolysis"/>
    <property type="evidence" value="ECO:0007669"/>
    <property type="project" value="UniProtKB-KW"/>
</dbReference>
<organism evidence="2 3">
    <name type="scientific">Candidatus Tokpelaia hoelldobleri</name>
    <dbReference type="NCBI Taxonomy" id="1902579"/>
    <lineage>
        <taxon>Bacteria</taxon>
        <taxon>Pseudomonadati</taxon>
        <taxon>Pseudomonadota</taxon>
        <taxon>Alphaproteobacteria</taxon>
        <taxon>Hyphomicrobiales</taxon>
        <taxon>Candidatus Tokpelaia</taxon>
    </lineage>
</organism>
<feature type="domain" description="Lon N-terminal" evidence="1">
    <location>
        <begin position="18"/>
        <end position="214"/>
    </location>
</feature>
<keyword evidence="3" id="KW-1185">Reference proteome</keyword>
<protein>
    <submittedName>
        <fullName evidence="2">Lon protease</fullName>
    </submittedName>
</protein>
<dbReference type="EMBL" id="CP017315">
    <property type="protein sequence ID" value="AQS42321.1"/>
    <property type="molecule type" value="Genomic_DNA"/>
</dbReference>
<dbReference type="Gene3D" id="2.30.130.40">
    <property type="entry name" value="LON domain-like"/>
    <property type="match status" value="1"/>
</dbReference>
<dbReference type="PROSITE" id="PS51787">
    <property type="entry name" value="LON_N"/>
    <property type="match status" value="1"/>
</dbReference>
<proteinExistence type="predicted"/>
<evidence type="ECO:0000259" key="1">
    <source>
        <dbReference type="PROSITE" id="PS51787"/>
    </source>
</evidence>
<name>A0A1U9JWW8_9HYPH</name>
<dbReference type="SMART" id="SM00464">
    <property type="entry name" value="LON"/>
    <property type="match status" value="1"/>
</dbReference>
<dbReference type="InterPro" id="IPR003111">
    <property type="entry name" value="Lon_prtase_N"/>
</dbReference>
<evidence type="ECO:0000313" key="2">
    <source>
        <dbReference type="EMBL" id="AQS42321.1"/>
    </source>
</evidence>
<dbReference type="InterPro" id="IPR015947">
    <property type="entry name" value="PUA-like_sf"/>
</dbReference>
<dbReference type="InterPro" id="IPR046336">
    <property type="entry name" value="Lon_prtase_N_sf"/>
</dbReference>
<dbReference type="GO" id="GO:0008233">
    <property type="term" value="F:peptidase activity"/>
    <property type="evidence" value="ECO:0007669"/>
    <property type="project" value="UniProtKB-KW"/>
</dbReference>
<dbReference type="AlphaFoldDB" id="A0A1U9JWW8"/>
<evidence type="ECO:0000313" key="3">
    <source>
        <dbReference type="Proteomes" id="UP000188912"/>
    </source>
</evidence>
<dbReference type="STRING" id="1902579.BHV28_16430"/>
<dbReference type="PANTHER" id="PTHR46732">
    <property type="entry name" value="ATP-DEPENDENT PROTEASE LA (LON) DOMAIN PROTEIN"/>
    <property type="match status" value="1"/>
</dbReference>